<sequence length="122" mass="14209">MDDCEDIIPEYLNFVKGVVDSEDLPLNISRETLQQNKILKVIRKIVVKKDKEQFNKFYEAFGKNLKLGIHENATNHNNIMNVCWPLNTLGEELTRKCTQTCWTNSSGGQREKHKRVCTMAYF</sequence>
<accession>A0A8T8T186</accession>
<evidence type="ECO:0000313" key="3">
    <source>
        <dbReference type="EMBL" id="KAE8251720.1"/>
    </source>
</evidence>
<dbReference type="Gene3D" id="3.40.50.11260">
    <property type="match status" value="1"/>
</dbReference>
<reference evidence="3" key="2">
    <citation type="journal article" date="2019" name="IMA Fungus">
        <title>Genome sequencing and comparison of five Tilletia species to identify candidate genes for the detection of regulated species infecting wheat.</title>
        <authorList>
            <person name="Nguyen H.D.T."/>
            <person name="Sultana T."/>
            <person name="Kesanakurti P."/>
            <person name="Hambleton S."/>
        </authorList>
    </citation>
    <scope>NUCLEOTIDE SEQUENCE</scope>
    <source>
        <strain evidence="3">DAOMC 238032</strain>
    </source>
</reference>
<dbReference type="GO" id="GO:0140662">
    <property type="term" value="F:ATP-dependent protein folding chaperone"/>
    <property type="evidence" value="ECO:0007669"/>
    <property type="project" value="InterPro"/>
</dbReference>
<organism evidence="3 4">
    <name type="scientific">Tilletia caries</name>
    <name type="common">wheat bunt fungus</name>
    <dbReference type="NCBI Taxonomy" id="13290"/>
    <lineage>
        <taxon>Eukaryota</taxon>
        <taxon>Fungi</taxon>
        <taxon>Dikarya</taxon>
        <taxon>Basidiomycota</taxon>
        <taxon>Ustilaginomycotina</taxon>
        <taxon>Exobasidiomycetes</taxon>
        <taxon>Tilletiales</taxon>
        <taxon>Tilletiaceae</taxon>
        <taxon>Tilletia</taxon>
    </lineage>
</organism>
<dbReference type="Proteomes" id="UP000077671">
    <property type="component" value="Unassembled WGS sequence"/>
</dbReference>
<gene>
    <name evidence="3" type="ORF">A4X03_0g6328</name>
</gene>
<protein>
    <recommendedName>
        <fullName evidence="5">Heat shock protein 90</fullName>
    </recommendedName>
</protein>
<name>A0A8T8T186_9BASI</name>
<comment type="caution">
    <text evidence="3">The sequence shown here is derived from an EMBL/GenBank/DDBJ whole genome shotgun (WGS) entry which is preliminary data.</text>
</comment>
<dbReference type="AlphaFoldDB" id="A0A8T8T186"/>
<dbReference type="GO" id="GO:0051082">
    <property type="term" value="F:unfolded protein binding"/>
    <property type="evidence" value="ECO:0007669"/>
    <property type="project" value="InterPro"/>
</dbReference>
<evidence type="ECO:0008006" key="5">
    <source>
        <dbReference type="Google" id="ProtNLM"/>
    </source>
</evidence>
<dbReference type="InterPro" id="IPR001404">
    <property type="entry name" value="Hsp90_fam"/>
</dbReference>
<proteinExistence type="inferred from homology"/>
<comment type="similarity">
    <text evidence="1">Belongs to the heat shock protein 90 family.</text>
</comment>
<dbReference type="InterPro" id="IPR020568">
    <property type="entry name" value="Ribosomal_Su5_D2-typ_SF"/>
</dbReference>
<reference evidence="3" key="1">
    <citation type="submission" date="2016-04" db="EMBL/GenBank/DDBJ databases">
        <authorList>
            <person name="Nguyen H.D."/>
            <person name="Kesanakurti P."/>
            <person name="Cullis J."/>
            <person name="Levesque C.A."/>
            <person name="Hambleton S."/>
        </authorList>
    </citation>
    <scope>NUCLEOTIDE SEQUENCE</scope>
    <source>
        <strain evidence="3">DAOMC 238032</strain>
    </source>
</reference>
<dbReference type="Pfam" id="PF00183">
    <property type="entry name" value="HSP90"/>
    <property type="match status" value="1"/>
</dbReference>
<keyword evidence="2" id="KW-0143">Chaperone</keyword>
<dbReference type="EMBL" id="LWDD02001181">
    <property type="protein sequence ID" value="KAE8251720.1"/>
    <property type="molecule type" value="Genomic_DNA"/>
</dbReference>
<evidence type="ECO:0000313" key="4">
    <source>
        <dbReference type="Proteomes" id="UP000077671"/>
    </source>
</evidence>
<dbReference type="PANTHER" id="PTHR11528">
    <property type="entry name" value="HEAT SHOCK PROTEIN 90 FAMILY MEMBER"/>
    <property type="match status" value="1"/>
</dbReference>
<dbReference type="SUPFAM" id="SSF54211">
    <property type="entry name" value="Ribosomal protein S5 domain 2-like"/>
    <property type="match status" value="1"/>
</dbReference>
<dbReference type="Gene3D" id="3.30.230.80">
    <property type="match status" value="1"/>
</dbReference>
<dbReference type="GO" id="GO:0005524">
    <property type="term" value="F:ATP binding"/>
    <property type="evidence" value="ECO:0007669"/>
    <property type="project" value="InterPro"/>
</dbReference>
<evidence type="ECO:0000256" key="1">
    <source>
        <dbReference type="ARBA" id="ARBA00008239"/>
    </source>
</evidence>
<evidence type="ECO:0000256" key="2">
    <source>
        <dbReference type="ARBA" id="ARBA00023186"/>
    </source>
</evidence>
<dbReference type="GO" id="GO:0016887">
    <property type="term" value="F:ATP hydrolysis activity"/>
    <property type="evidence" value="ECO:0007669"/>
    <property type="project" value="InterPro"/>
</dbReference>